<evidence type="ECO:0000313" key="2">
    <source>
        <dbReference type="Proteomes" id="UP000887566"/>
    </source>
</evidence>
<reference evidence="3" key="1">
    <citation type="submission" date="2022-11" db="UniProtKB">
        <authorList>
            <consortium name="WormBaseParasite"/>
        </authorList>
    </citation>
    <scope>IDENTIFICATION</scope>
</reference>
<feature type="region of interest" description="Disordered" evidence="1">
    <location>
        <begin position="1"/>
        <end position="118"/>
    </location>
</feature>
<dbReference type="WBParaSite" id="PSAMB.scaffold1372size32455.g12837.t1">
    <property type="protein sequence ID" value="PSAMB.scaffold1372size32455.g12837.t1"/>
    <property type="gene ID" value="PSAMB.scaffold1372size32455.g12837"/>
</dbReference>
<dbReference type="AlphaFoldDB" id="A0A914UYT5"/>
<name>A0A914UYT5_9BILA</name>
<protein>
    <submittedName>
        <fullName evidence="3">Uncharacterized protein</fullName>
    </submittedName>
</protein>
<organism evidence="2 3">
    <name type="scientific">Plectus sambesii</name>
    <dbReference type="NCBI Taxonomy" id="2011161"/>
    <lineage>
        <taxon>Eukaryota</taxon>
        <taxon>Metazoa</taxon>
        <taxon>Ecdysozoa</taxon>
        <taxon>Nematoda</taxon>
        <taxon>Chromadorea</taxon>
        <taxon>Plectida</taxon>
        <taxon>Plectina</taxon>
        <taxon>Plectoidea</taxon>
        <taxon>Plectidae</taxon>
        <taxon>Plectus</taxon>
    </lineage>
</organism>
<proteinExistence type="predicted"/>
<evidence type="ECO:0000313" key="3">
    <source>
        <dbReference type="WBParaSite" id="PSAMB.scaffold1372size32455.g12837.t1"/>
    </source>
</evidence>
<feature type="compositionally biased region" description="Low complexity" evidence="1">
    <location>
        <begin position="57"/>
        <end position="67"/>
    </location>
</feature>
<dbReference type="Proteomes" id="UP000887566">
    <property type="component" value="Unplaced"/>
</dbReference>
<sequence>MTASRLSDSKLLSSTQSSSYRQQQQQESWLPPPAPLSGRGRQPDMASMVALLEENRPPATATAARPTISDEHTFRSAVASKAKSRSVDRALTPPAFYDQPDGALPRRRSSRDAQDVQDAADALSALGDELKEARAGQRTSVQVYYL</sequence>
<feature type="compositionally biased region" description="Low complexity" evidence="1">
    <location>
        <begin position="9"/>
        <end position="29"/>
    </location>
</feature>
<accession>A0A914UYT5</accession>
<keyword evidence="2" id="KW-1185">Reference proteome</keyword>
<evidence type="ECO:0000256" key="1">
    <source>
        <dbReference type="SAM" id="MobiDB-lite"/>
    </source>
</evidence>